<dbReference type="EMBL" id="GBXM01046529">
    <property type="protein sequence ID" value="JAH62048.1"/>
    <property type="molecule type" value="Transcribed_RNA"/>
</dbReference>
<organism evidence="1">
    <name type="scientific">Anguilla anguilla</name>
    <name type="common">European freshwater eel</name>
    <name type="synonym">Muraena anguilla</name>
    <dbReference type="NCBI Taxonomy" id="7936"/>
    <lineage>
        <taxon>Eukaryota</taxon>
        <taxon>Metazoa</taxon>
        <taxon>Chordata</taxon>
        <taxon>Craniata</taxon>
        <taxon>Vertebrata</taxon>
        <taxon>Euteleostomi</taxon>
        <taxon>Actinopterygii</taxon>
        <taxon>Neopterygii</taxon>
        <taxon>Teleostei</taxon>
        <taxon>Anguilliformes</taxon>
        <taxon>Anguillidae</taxon>
        <taxon>Anguilla</taxon>
    </lineage>
</organism>
<reference evidence="1" key="2">
    <citation type="journal article" date="2015" name="Fish Shellfish Immunol.">
        <title>Early steps in the European eel (Anguilla anguilla)-Vibrio vulnificus interaction in the gills: Role of the RtxA13 toxin.</title>
        <authorList>
            <person name="Callol A."/>
            <person name="Pajuelo D."/>
            <person name="Ebbesson L."/>
            <person name="Teles M."/>
            <person name="MacKenzie S."/>
            <person name="Amaro C."/>
        </authorList>
    </citation>
    <scope>NUCLEOTIDE SEQUENCE</scope>
</reference>
<protein>
    <submittedName>
        <fullName evidence="1">Uncharacterized protein</fullName>
    </submittedName>
</protein>
<proteinExistence type="predicted"/>
<dbReference type="AlphaFoldDB" id="A0A0E9UAP8"/>
<accession>A0A0E9UAP8</accession>
<reference evidence="1" key="1">
    <citation type="submission" date="2014-11" db="EMBL/GenBank/DDBJ databases">
        <authorList>
            <person name="Amaro Gonzalez C."/>
        </authorList>
    </citation>
    <scope>NUCLEOTIDE SEQUENCE</scope>
</reference>
<name>A0A0E9UAP8_ANGAN</name>
<evidence type="ECO:0000313" key="1">
    <source>
        <dbReference type="EMBL" id="JAH62048.1"/>
    </source>
</evidence>
<sequence length="36" mass="4020">MSSVNLIPLYGSVHIHHPALSHLVLLQAHALIFYNL</sequence>